<proteinExistence type="inferred from homology"/>
<dbReference type="PANTHER" id="PTHR35089">
    <property type="entry name" value="CHAPERONE PROTEIN SKP"/>
    <property type="match status" value="1"/>
</dbReference>
<dbReference type="SUPFAM" id="SSF111384">
    <property type="entry name" value="OmpH-like"/>
    <property type="match status" value="1"/>
</dbReference>
<evidence type="ECO:0000256" key="4">
    <source>
        <dbReference type="SAM" id="SignalP"/>
    </source>
</evidence>
<protein>
    <submittedName>
        <fullName evidence="5">Outer membrane protein H</fullName>
    </submittedName>
</protein>
<dbReference type="GO" id="GO:0005829">
    <property type="term" value="C:cytosol"/>
    <property type="evidence" value="ECO:0007669"/>
    <property type="project" value="TreeGrafter"/>
</dbReference>
<dbReference type="Gene3D" id="3.30.910.20">
    <property type="entry name" value="Skp domain"/>
    <property type="match status" value="1"/>
</dbReference>
<dbReference type="EMBL" id="CACVAQ010000278">
    <property type="protein sequence ID" value="CAA6819809.1"/>
    <property type="molecule type" value="Genomic_DNA"/>
</dbReference>
<organism evidence="5">
    <name type="scientific">uncultured Aureispira sp</name>
    <dbReference type="NCBI Taxonomy" id="1331704"/>
    <lineage>
        <taxon>Bacteria</taxon>
        <taxon>Pseudomonadati</taxon>
        <taxon>Bacteroidota</taxon>
        <taxon>Saprospiria</taxon>
        <taxon>Saprospirales</taxon>
        <taxon>Saprospiraceae</taxon>
        <taxon>Aureispira</taxon>
        <taxon>environmental samples</taxon>
    </lineage>
</organism>
<evidence type="ECO:0000256" key="1">
    <source>
        <dbReference type="ARBA" id="ARBA00009091"/>
    </source>
</evidence>
<keyword evidence="2 4" id="KW-0732">Signal</keyword>
<comment type="similarity">
    <text evidence="1">Belongs to the Skp family.</text>
</comment>
<dbReference type="Pfam" id="PF03938">
    <property type="entry name" value="OmpH"/>
    <property type="match status" value="1"/>
</dbReference>
<sequence length="172" mass="19271">MKNVLNLLSVLTVIAFMALGTTANAQKIAYVDSDAIVPEMPAYKRAKSEVEAYGKQLQKVLEGKQKDAQTYYQEIMKKAQNGDLTPKQEQDAQAKLQKMQEDLQKEAADADRKLAAKEGELTEPLYKEYKTALEKVAKANQYNYILDKKMLLYSDGGIDATEKIKTALGISW</sequence>
<evidence type="ECO:0000313" key="5">
    <source>
        <dbReference type="EMBL" id="CAA6819809.1"/>
    </source>
</evidence>
<feature type="signal peptide" evidence="4">
    <location>
        <begin position="1"/>
        <end position="25"/>
    </location>
</feature>
<feature type="coiled-coil region" evidence="3">
    <location>
        <begin position="89"/>
        <end position="120"/>
    </location>
</feature>
<evidence type="ECO:0000256" key="2">
    <source>
        <dbReference type="ARBA" id="ARBA00022729"/>
    </source>
</evidence>
<dbReference type="InterPro" id="IPR005632">
    <property type="entry name" value="Chaperone_Skp"/>
</dbReference>
<dbReference type="SMART" id="SM00935">
    <property type="entry name" value="OmpH"/>
    <property type="match status" value="1"/>
</dbReference>
<feature type="chain" id="PRO_5027655122" evidence="4">
    <location>
        <begin position="26"/>
        <end position="172"/>
    </location>
</feature>
<name>A0A6S6TZA8_9BACT</name>
<dbReference type="GO" id="GO:0050821">
    <property type="term" value="P:protein stabilization"/>
    <property type="evidence" value="ECO:0007669"/>
    <property type="project" value="TreeGrafter"/>
</dbReference>
<dbReference type="InterPro" id="IPR024930">
    <property type="entry name" value="Skp_dom_sf"/>
</dbReference>
<gene>
    <name evidence="5" type="ORF">HELGO_WM44623</name>
</gene>
<dbReference type="AlphaFoldDB" id="A0A6S6TZA8"/>
<accession>A0A6S6TZA8</accession>
<evidence type="ECO:0000256" key="3">
    <source>
        <dbReference type="SAM" id="Coils"/>
    </source>
</evidence>
<reference evidence="5" key="1">
    <citation type="submission" date="2020-01" db="EMBL/GenBank/DDBJ databases">
        <authorList>
            <person name="Meier V. D."/>
            <person name="Meier V D."/>
        </authorList>
    </citation>
    <scope>NUCLEOTIDE SEQUENCE</scope>
    <source>
        <strain evidence="5">HLG_WM_MAG_10</strain>
    </source>
</reference>
<dbReference type="GO" id="GO:0051082">
    <property type="term" value="F:unfolded protein binding"/>
    <property type="evidence" value="ECO:0007669"/>
    <property type="project" value="InterPro"/>
</dbReference>
<keyword evidence="3" id="KW-0175">Coiled coil</keyword>
<dbReference type="PANTHER" id="PTHR35089:SF1">
    <property type="entry name" value="CHAPERONE PROTEIN SKP"/>
    <property type="match status" value="1"/>
</dbReference>